<dbReference type="InterPro" id="IPR004358">
    <property type="entry name" value="Sig_transdc_His_kin-like_C"/>
</dbReference>
<dbReference type="Gene3D" id="3.30.565.10">
    <property type="entry name" value="Histidine kinase-like ATPase, C-terminal domain"/>
    <property type="match status" value="1"/>
</dbReference>
<evidence type="ECO:0000313" key="8">
    <source>
        <dbReference type="EMBL" id="MFC6659810.1"/>
    </source>
</evidence>
<evidence type="ECO:0000256" key="5">
    <source>
        <dbReference type="ARBA" id="ARBA00023012"/>
    </source>
</evidence>
<comment type="catalytic activity">
    <reaction evidence="1">
        <text>ATP + protein L-histidine = ADP + protein N-phospho-L-histidine.</text>
        <dbReference type="EC" id="2.7.13.3"/>
    </reaction>
</comment>
<evidence type="ECO:0000259" key="7">
    <source>
        <dbReference type="PROSITE" id="PS50109"/>
    </source>
</evidence>
<keyword evidence="3" id="KW-0808">Transferase</keyword>
<comment type="caution">
    <text evidence="8">The sequence shown here is derived from an EMBL/GenBank/DDBJ whole genome shotgun (WGS) entry which is preliminary data.</text>
</comment>
<feature type="region of interest" description="Disordered" evidence="6">
    <location>
        <begin position="69"/>
        <end position="89"/>
    </location>
</feature>
<dbReference type="PANTHER" id="PTHR43711">
    <property type="entry name" value="TWO-COMPONENT HISTIDINE KINASE"/>
    <property type="match status" value="1"/>
</dbReference>
<feature type="domain" description="Histidine kinase" evidence="7">
    <location>
        <begin position="26"/>
        <end position="87"/>
    </location>
</feature>
<dbReference type="RefSeq" id="WP_380054538.1">
    <property type="nucleotide sequence ID" value="NZ_JBHSWB010000001.1"/>
</dbReference>
<evidence type="ECO:0000256" key="2">
    <source>
        <dbReference type="ARBA" id="ARBA00012438"/>
    </source>
</evidence>
<organism evidence="8 9">
    <name type="scientific">Deinococcus multiflagellatus</name>
    <dbReference type="NCBI Taxonomy" id="1656887"/>
    <lineage>
        <taxon>Bacteria</taxon>
        <taxon>Thermotogati</taxon>
        <taxon>Deinococcota</taxon>
        <taxon>Deinococci</taxon>
        <taxon>Deinococcales</taxon>
        <taxon>Deinococcaceae</taxon>
        <taxon>Deinococcus</taxon>
    </lineage>
</organism>
<feature type="region of interest" description="Disordered" evidence="6">
    <location>
        <begin position="1"/>
        <end position="28"/>
    </location>
</feature>
<keyword evidence="9" id="KW-1185">Reference proteome</keyword>
<sequence>MPRDPQRARPPRPGGPASDGYRQRHSPEHLERIFERFYRVDPARTRGDGSGVGLTIARGLAHQMGGDLQVTSGPGGSTFTLTLPAAEGA</sequence>
<accession>A0ABW1ZH40</accession>
<dbReference type="EMBL" id="JBHSWB010000001">
    <property type="protein sequence ID" value="MFC6659810.1"/>
    <property type="molecule type" value="Genomic_DNA"/>
</dbReference>
<dbReference type="GO" id="GO:0005524">
    <property type="term" value="F:ATP binding"/>
    <property type="evidence" value="ECO:0007669"/>
    <property type="project" value="UniProtKB-KW"/>
</dbReference>
<dbReference type="PROSITE" id="PS50109">
    <property type="entry name" value="HIS_KIN"/>
    <property type="match status" value="1"/>
</dbReference>
<dbReference type="InterPro" id="IPR003594">
    <property type="entry name" value="HATPase_dom"/>
</dbReference>
<keyword evidence="5" id="KW-0902">Two-component regulatory system</keyword>
<evidence type="ECO:0000256" key="1">
    <source>
        <dbReference type="ARBA" id="ARBA00000085"/>
    </source>
</evidence>
<dbReference type="InterPro" id="IPR036890">
    <property type="entry name" value="HATPase_C_sf"/>
</dbReference>
<dbReference type="PRINTS" id="PR00344">
    <property type="entry name" value="BCTRLSENSOR"/>
</dbReference>
<evidence type="ECO:0000313" key="9">
    <source>
        <dbReference type="Proteomes" id="UP001596317"/>
    </source>
</evidence>
<gene>
    <name evidence="8" type="ORF">ACFP90_05115</name>
</gene>
<protein>
    <recommendedName>
        <fullName evidence="2">histidine kinase</fullName>
        <ecNumber evidence="2">2.7.13.3</ecNumber>
    </recommendedName>
</protein>
<feature type="compositionally biased region" description="Polar residues" evidence="6">
    <location>
        <begin position="69"/>
        <end position="81"/>
    </location>
</feature>
<keyword evidence="4" id="KW-0418">Kinase</keyword>
<evidence type="ECO:0000256" key="4">
    <source>
        <dbReference type="ARBA" id="ARBA00022777"/>
    </source>
</evidence>
<dbReference type="EC" id="2.7.13.3" evidence="2"/>
<evidence type="ECO:0000256" key="6">
    <source>
        <dbReference type="SAM" id="MobiDB-lite"/>
    </source>
</evidence>
<dbReference type="InterPro" id="IPR050736">
    <property type="entry name" value="Sensor_HK_Regulatory"/>
</dbReference>
<name>A0ABW1ZH40_9DEIO</name>
<keyword evidence="8" id="KW-0067">ATP-binding</keyword>
<keyword evidence="8" id="KW-0547">Nucleotide-binding</keyword>
<dbReference type="InterPro" id="IPR005467">
    <property type="entry name" value="His_kinase_dom"/>
</dbReference>
<dbReference type="SUPFAM" id="SSF55874">
    <property type="entry name" value="ATPase domain of HSP90 chaperone/DNA topoisomerase II/histidine kinase"/>
    <property type="match status" value="1"/>
</dbReference>
<reference evidence="9" key="1">
    <citation type="journal article" date="2019" name="Int. J. Syst. Evol. Microbiol.">
        <title>The Global Catalogue of Microorganisms (GCM) 10K type strain sequencing project: providing services to taxonomists for standard genome sequencing and annotation.</title>
        <authorList>
            <consortium name="The Broad Institute Genomics Platform"/>
            <consortium name="The Broad Institute Genome Sequencing Center for Infectious Disease"/>
            <person name="Wu L."/>
            <person name="Ma J."/>
        </authorList>
    </citation>
    <scope>NUCLEOTIDE SEQUENCE [LARGE SCALE GENOMIC DNA]</scope>
    <source>
        <strain evidence="9">CCUG 63830</strain>
    </source>
</reference>
<evidence type="ECO:0000256" key="3">
    <source>
        <dbReference type="ARBA" id="ARBA00022679"/>
    </source>
</evidence>
<dbReference type="PANTHER" id="PTHR43711:SF1">
    <property type="entry name" value="HISTIDINE KINASE 1"/>
    <property type="match status" value="1"/>
</dbReference>
<dbReference type="Proteomes" id="UP001596317">
    <property type="component" value="Unassembled WGS sequence"/>
</dbReference>
<dbReference type="Pfam" id="PF02518">
    <property type="entry name" value="HATPase_c"/>
    <property type="match status" value="1"/>
</dbReference>
<proteinExistence type="predicted"/>